<reference evidence="12 13" key="1">
    <citation type="submission" date="2018-10" db="EMBL/GenBank/DDBJ databases">
        <title>Thermophilic Lithotrophy and Phototrophy in an Intertidal, Iron-rich, Geothermal Spring.</title>
        <authorList>
            <person name="Ward L.M."/>
            <person name="Idei A."/>
            <person name="Nakagawa M."/>
            <person name="Ueno Y."/>
            <person name="Fischer W."/>
            <person name="Mcglynn S.E."/>
        </authorList>
    </citation>
    <scope>NUCLEOTIDE SEQUENCE [LARGE SCALE GENOMIC DNA]</scope>
    <source>
        <strain evidence="12">J137</strain>
    </source>
</reference>
<comment type="cofactor">
    <cofactor evidence="9">
        <name>Mg(2+)</name>
        <dbReference type="ChEBI" id="CHEBI:18420"/>
    </cofactor>
</comment>
<dbReference type="GO" id="GO:0003725">
    <property type="term" value="F:double-stranded RNA binding"/>
    <property type="evidence" value="ECO:0007669"/>
    <property type="project" value="TreeGrafter"/>
</dbReference>
<dbReference type="InterPro" id="IPR036389">
    <property type="entry name" value="RNase_III_sf"/>
</dbReference>
<evidence type="ECO:0000256" key="2">
    <source>
        <dbReference type="ARBA" id="ARBA00010183"/>
    </source>
</evidence>
<feature type="binding site" evidence="9">
    <location>
        <position position="119"/>
    </location>
    <ligand>
        <name>Mg(2+)</name>
        <dbReference type="ChEBI" id="CHEBI:18420"/>
    </ligand>
</feature>
<dbReference type="GO" id="GO:0019843">
    <property type="term" value="F:rRNA binding"/>
    <property type="evidence" value="ECO:0007669"/>
    <property type="project" value="UniProtKB-KW"/>
</dbReference>
<dbReference type="Pfam" id="PF14622">
    <property type="entry name" value="Ribonucleas_3_3"/>
    <property type="match status" value="1"/>
</dbReference>
<dbReference type="EC" id="3.1.26.3" evidence="9"/>
<keyword evidence="5 9" id="KW-0540">Nuclease</keyword>
<dbReference type="EMBL" id="RFKV01000005">
    <property type="protein sequence ID" value="RMD77731.1"/>
    <property type="molecule type" value="Genomic_DNA"/>
</dbReference>
<dbReference type="AlphaFoldDB" id="A0A3M0Z3V4"/>
<evidence type="ECO:0000256" key="5">
    <source>
        <dbReference type="ARBA" id="ARBA00022722"/>
    </source>
</evidence>
<evidence type="ECO:0000259" key="10">
    <source>
        <dbReference type="PROSITE" id="PS50137"/>
    </source>
</evidence>
<dbReference type="Pfam" id="PF00035">
    <property type="entry name" value="dsrm"/>
    <property type="match status" value="1"/>
</dbReference>
<dbReference type="GO" id="GO:0008033">
    <property type="term" value="P:tRNA processing"/>
    <property type="evidence" value="ECO:0007669"/>
    <property type="project" value="UniProtKB-KW"/>
</dbReference>
<evidence type="ECO:0000256" key="7">
    <source>
        <dbReference type="ARBA" id="ARBA00022801"/>
    </source>
</evidence>
<dbReference type="Gene3D" id="1.10.1520.10">
    <property type="entry name" value="Ribonuclease III domain"/>
    <property type="match status" value="1"/>
</dbReference>
<dbReference type="PROSITE" id="PS50142">
    <property type="entry name" value="RNASE_3_2"/>
    <property type="match status" value="1"/>
</dbReference>
<sequence length="238" mass="27061">MTNQDRVNKLMEIVGLSLDMELAIQALTHKSVKTKSPHIVDNERLEFLGDAVLELIVTKHLYNKFPNHSEGELTIFRSALVKTESLAFESCRLGFDNLIIMSEGEVRSGGRQNKYILADFFESVLGAVYLSSNFEFAEAFVIKNLLYKLDEIITSNSHKNPKTVVQEYLQAKFKVTPEYKELSSEGPDHSKIFVMGLFLRDIFLTSGRGSSKQKAEQVAAMNFLKNKDVYLELIREKL</sequence>
<dbReference type="Gene3D" id="3.30.160.20">
    <property type="match status" value="1"/>
</dbReference>
<evidence type="ECO:0000256" key="9">
    <source>
        <dbReference type="HAMAP-Rule" id="MF_00104"/>
    </source>
</evidence>
<keyword evidence="6 9" id="KW-0255">Endonuclease</keyword>
<name>A0A3M0Z3V4_9BACT</name>
<organism evidence="12 13">
    <name type="scientific">Candidatus Dojkabacteria bacterium</name>
    <dbReference type="NCBI Taxonomy" id="2099670"/>
    <lineage>
        <taxon>Bacteria</taxon>
        <taxon>Candidatus Dojkabacteria</taxon>
    </lineage>
</organism>
<accession>A0A3M0Z3V4</accession>
<dbReference type="InterPro" id="IPR011907">
    <property type="entry name" value="RNase_III"/>
</dbReference>
<evidence type="ECO:0000259" key="11">
    <source>
        <dbReference type="PROSITE" id="PS50142"/>
    </source>
</evidence>
<dbReference type="GO" id="GO:0010468">
    <property type="term" value="P:regulation of gene expression"/>
    <property type="evidence" value="ECO:0007669"/>
    <property type="project" value="TreeGrafter"/>
</dbReference>
<keyword evidence="3 9" id="KW-0698">rRNA processing</keyword>
<protein>
    <recommendedName>
        <fullName evidence="9">Ribonuclease 3</fullName>
        <ecNumber evidence="9">3.1.26.3</ecNumber>
    </recommendedName>
    <alternativeName>
        <fullName evidence="9">Ribonuclease III</fullName>
        <shortName evidence="9">RNase III</shortName>
    </alternativeName>
</protein>
<comment type="subcellular location">
    <subcellularLocation>
        <location evidence="9">Cytoplasm</location>
    </subcellularLocation>
</comment>
<evidence type="ECO:0000256" key="1">
    <source>
        <dbReference type="ARBA" id="ARBA00000109"/>
    </source>
</evidence>
<keyword evidence="4 9" id="KW-0507">mRNA processing</keyword>
<comment type="similarity">
    <text evidence="2">Belongs to the ribonuclease III family.</text>
</comment>
<dbReference type="SUPFAM" id="SSF54768">
    <property type="entry name" value="dsRNA-binding domain-like"/>
    <property type="match status" value="1"/>
</dbReference>
<evidence type="ECO:0000256" key="8">
    <source>
        <dbReference type="ARBA" id="ARBA00022884"/>
    </source>
</evidence>
<dbReference type="CDD" id="cd00593">
    <property type="entry name" value="RIBOc"/>
    <property type="match status" value="1"/>
</dbReference>
<comment type="caution">
    <text evidence="12">The sequence shown here is derived from an EMBL/GenBank/DDBJ whole genome shotgun (WGS) entry which is preliminary data.</text>
</comment>
<dbReference type="FunFam" id="1.10.1520.10:FF:000001">
    <property type="entry name" value="Ribonuclease 3"/>
    <property type="match status" value="1"/>
</dbReference>
<feature type="domain" description="DRBM" evidence="10">
    <location>
        <begin position="160"/>
        <end position="229"/>
    </location>
</feature>
<keyword evidence="8 9" id="KW-0694">RNA-binding</keyword>
<keyword evidence="9" id="KW-0460">Magnesium</keyword>
<dbReference type="GO" id="GO:0004525">
    <property type="term" value="F:ribonuclease III activity"/>
    <property type="evidence" value="ECO:0007669"/>
    <property type="project" value="UniProtKB-UniRule"/>
</dbReference>
<gene>
    <name evidence="9 12" type="primary">rnc</name>
    <name evidence="12" type="ORF">D6810_00170</name>
</gene>
<dbReference type="NCBIfam" id="TIGR02191">
    <property type="entry name" value="RNaseIII"/>
    <property type="match status" value="1"/>
</dbReference>
<dbReference type="InterPro" id="IPR014720">
    <property type="entry name" value="dsRBD_dom"/>
</dbReference>
<dbReference type="CDD" id="cd10845">
    <property type="entry name" value="DSRM_RNAse_III_family"/>
    <property type="match status" value="1"/>
</dbReference>
<keyword evidence="9" id="KW-0699">rRNA-binding</keyword>
<keyword evidence="9" id="KW-0963">Cytoplasm</keyword>
<dbReference type="PANTHER" id="PTHR11207:SF0">
    <property type="entry name" value="RIBONUCLEASE 3"/>
    <property type="match status" value="1"/>
</dbReference>
<evidence type="ECO:0000256" key="6">
    <source>
        <dbReference type="ARBA" id="ARBA00022759"/>
    </source>
</evidence>
<comment type="catalytic activity">
    <reaction evidence="1 9">
        <text>Endonucleolytic cleavage to 5'-phosphomonoester.</text>
        <dbReference type="EC" id="3.1.26.3"/>
    </reaction>
</comment>
<evidence type="ECO:0000313" key="12">
    <source>
        <dbReference type="EMBL" id="RMD77731.1"/>
    </source>
</evidence>
<dbReference type="GO" id="GO:0046872">
    <property type="term" value="F:metal ion binding"/>
    <property type="evidence" value="ECO:0007669"/>
    <property type="project" value="UniProtKB-KW"/>
</dbReference>
<dbReference type="SMART" id="SM00535">
    <property type="entry name" value="RIBOc"/>
    <property type="match status" value="1"/>
</dbReference>
<evidence type="ECO:0000313" key="13">
    <source>
        <dbReference type="Proteomes" id="UP000269410"/>
    </source>
</evidence>
<dbReference type="SUPFAM" id="SSF69065">
    <property type="entry name" value="RNase III domain-like"/>
    <property type="match status" value="1"/>
</dbReference>
<comment type="function">
    <text evidence="9">Digests double-stranded RNA. Involved in the processing of primary rRNA transcript to yield the immediate precursors to the large and small rRNAs (23S and 16S). Processes some mRNAs, and tRNAs when they are encoded in the rRNA operon. Processes pre-crRNA and tracrRNA of type II CRISPR loci if present in the organism.</text>
</comment>
<feature type="domain" description="RNase III" evidence="11">
    <location>
        <begin position="7"/>
        <end position="133"/>
    </location>
</feature>
<dbReference type="PROSITE" id="PS50137">
    <property type="entry name" value="DS_RBD"/>
    <property type="match status" value="1"/>
</dbReference>
<feature type="active site" evidence="9">
    <location>
        <position position="122"/>
    </location>
</feature>
<dbReference type="PANTHER" id="PTHR11207">
    <property type="entry name" value="RIBONUCLEASE III"/>
    <property type="match status" value="1"/>
</dbReference>
<dbReference type="Proteomes" id="UP000269410">
    <property type="component" value="Unassembled WGS sequence"/>
</dbReference>
<evidence type="ECO:0000256" key="3">
    <source>
        <dbReference type="ARBA" id="ARBA00022552"/>
    </source>
</evidence>
<proteinExistence type="inferred from homology"/>
<dbReference type="GO" id="GO:0006397">
    <property type="term" value="P:mRNA processing"/>
    <property type="evidence" value="ECO:0007669"/>
    <property type="project" value="UniProtKB-UniRule"/>
</dbReference>
<dbReference type="HAMAP" id="MF_00104">
    <property type="entry name" value="RNase_III"/>
    <property type="match status" value="1"/>
</dbReference>
<dbReference type="GO" id="GO:0005737">
    <property type="term" value="C:cytoplasm"/>
    <property type="evidence" value="ECO:0007669"/>
    <property type="project" value="UniProtKB-SubCell"/>
</dbReference>
<keyword evidence="9" id="KW-0819">tRNA processing</keyword>
<dbReference type="PROSITE" id="PS00517">
    <property type="entry name" value="RNASE_3_1"/>
    <property type="match status" value="1"/>
</dbReference>
<keyword evidence="7 9" id="KW-0378">Hydrolase</keyword>
<feature type="binding site" evidence="9">
    <location>
        <position position="122"/>
    </location>
    <ligand>
        <name>Mg(2+)</name>
        <dbReference type="ChEBI" id="CHEBI:18420"/>
    </ligand>
</feature>
<evidence type="ECO:0000256" key="4">
    <source>
        <dbReference type="ARBA" id="ARBA00022664"/>
    </source>
</evidence>
<dbReference type="GO" id="GO:0006364">
    <property type="term" value="P:rRNA processing"/>
    <property type="evidence" value="ECO:0007669"/>
    <property type="project" value="UniProtKB-UniRule"/>
</dbReference>
<dbReference type="InterPro" id="IPR000999">
    <property type="entry name" value="RNase_III_dom"/>
</dbReference>
<feature type="active site" evidence="9">
    <location>
        <position position="50"/>
    </location>
</feature>
<comment type="subunit">
    <text evidence="9">Homodimer.</text>
</comment>
<dbReference type="SMART" id="SM00358">
    <property type="entry name" value="DSRM"/>
    <property type="match status" value="1"/>
</dbReference>
<keyword evidence="9" id="KW-0479">Metal-binding</keyword>
<feature type="binding site" evidence="9">
    <location>
        <position position="46"/>
    </location>
    <ligand>
        <name>Mg(2+)</name>
        <dbReference type="ChEBI" id="CHEBI:18420"/>
    </ligand>
</feature>